<evidence type="ECO:0000256" key="1">
    <source>
        <dbReference type="ARBA" id="ARBA00004141"/>
    </source>
</evidence>
<keyword evidence="2 5" id="KW-0812">Transmembrane</keyword>
<keyword evidence="4 5" id="KW-0472">Membrane</keyword>
<dbReference type="Proteomes" id="UP000748531">
    <property type="component" value="Unassembled WGS sequence"/>
</dbReference>
<comment type="caution">
    <text evidence="6">The sequence shown here is derived from an EMBL/GenBank/DDBJ whole genome shotgun (WGS) entry which is preliminary data.</text>
</comment>
<dbReference type="Gene3D" id="1.20.120.350">
    <property type="entry name" value="Voltage-gated potassium channels. Chain C"/>
    <property type="match status" value="1"/>
</dbReference>
<dbReference type="AlphaFoldDB" id="A0A8J4SQ54"/>
<reference evidence="6" key="1">
    <citation type="submission" date="2019-05" db="EMBL/GenBank/DDBJ databases">
        <title>Annotation for the trematode Paragonimus heterotremus.</title>
        <authorList>
            <person name="Choi Y.-J."/>
        </authorList>
    </citation>
    <scope>NUCLEOTIDE SEQUENCE</scope>
    <source>
        <strain evidence="6">LC</strain>
    </source>
</reference>
<evidence type="ECO:0000313" key="6">
    <source>
        <dbReference type="EMBL" id="KAF5395846.1"/>
    </source>
</evidence>
<feature type="transmembrane region" description="Helical" evidence="5">
    <location>
        <begin position="69"/>
        <end position="89"/>
    </location>
</feature>
<gene>
    <name evidence="6" type="ORF">PHET_11647</name>
</gene>
<accession>A0A8J4SQ54</accession>
<evidence type="ECO:0000256" key="3">
    <source>
        <dbReference type="ARBA" id="ARBA00022989"/>
    </source>
</evidence>
<evidence type="ECO:0000256" key="5">
    <source>
        <dbReference type="SAM" id="Phobius"/>
    </source>
</evidence>
<dbReference type="EMBL" id="LUCH01010125">
    <property type="protein sequence ID" value="KAF5395846.1"/>
    <property type="molecule type" value="Genomic_DNA"/>
</dbReference>
<proteinExistence type="predicted"/>
<dbReference type="InterPro" id="IPR027359">
    <property type="entry name" value="Volt_channel_dom_sf"/>
</dbReference>
<comment type="subcellular location">
    <subcellularLocation>
        <location evidence="1">Membrane</location>
        <topology evidence="1">Multi-pass membrane protein</topology>
    </subcellularLocation>
</comment>
<feature type="transmembrane region" description="Helical" evidence="5">
    <location>
        <begin position="101"/>
        <end position="117"/>
    </location>
</feature>
<keyword evidence="7" id="KW-1185">Reference proteome</keyword>
<dbReference type="GO" id="GO:0016020">
    <property type="term" value="C:membrane"/>
    <property type="evidence" value="ECO:0007669"/>
    <property type="project" value="UniProtKB-SubCell"/>
</dbReference>
<evidence type="ECO:0000256" key="2">
    <source>
        <dbReference type="ARBA" id="ARBA00022692"/>
    </source>
</evidence>
<sequence length="126" mass="14113">FSNLLLQPFQESQSHPVRPGCARVFQAWVTSSSFAGLSIAVSFLNIVHLVIDISEGVTTEPSISVEMRVISWCFVAFYLFEELSLLWAVGRKAFFSHLSNMFSLGTVVLLIVCYRYLQNVSNCVSL</sequence>
<organism evidence="6 7">
    <name type="scientific">Paragonimus heterotremus</name>
    <dbReference type="NCBI Taxonomy" id="100268"/>
    <lineage>
        <taxon>Eukaryota</taxon>
        <taxon>Metazoa</taxon>
        <taxon>Spiralia</taxon>
        <taxon>Lophotrochozoa</taxon>
        <taxon>Platyhelminthes</taxon>
        <taxon>Trematoda</taxon>
        <taxon>Digenea</taxon>
        <taxon>Plagiorchiida</taxon>
        <taxon>Troglotremata</taxon>
        <taxon>Troglotrematidae</taxon>
        <taxon>Paragonimus</taxon>
    </lineage>
</organism>
<evidence type="ECO:0000256" key="4">
    <source>
        <dbReference type="ARBA" id="ARBA00023136"/>
    </source>
</evidence>
<evidence type="ECO:0000313" key="7">
    <source>
        <dbReference type="Proteomes" id="UP000748531"/>
    </source>
</evidence>
<dbReference type="OrthoDB" id="416585at2759"/>
<protein>
    <submittedName>
        <fullName evidence="6">Uncharacterized protein</fullName>
    </submittedName>
</protein>
<feature type="transmembrane region" description="Helical" evidence="5">
    <location>
        <begin position="27"/>
        <end position="49"/>
    </location>
</feature>
<name>A0A8J4SQ54_9TREM</name>
<keyword evidence="3 5" id="KW-1133">Transmembrane helix</keyword>
<feature type="non-terminal residue" evidence="6">
    <location>
        <position position="126"/>
    </location>
</feature>